<organism evidence="1 2">
    <name type="scientific">Parafrankia irregularis</name>
    <dbReference type="NCBI Taxonomy" id="795642"/>
    <lineage>
        <taxon>Bacteria</taxon>
        <taxon>Bacillati</taxon>
        <taxon>Actinomycetota</taxon>
        <taxon>Actinomycetes</taxon>
        <taxon>Frankiales</taxon>
        <taxon>Frankiaceae</taxon>
        <taxon>Parafrankia</taxon>
    </lineage>
</organism>
<evidence type="ECO:0000313" key="2">
    <source>
        <dbReference type="Proteomes" id="UP000198802"/>
    </source>
</evidence>
<dbReference type="EMBL" id="FAOZ01000042">
    <property type="protein sequence ID" value="CUU60540.1"/>
    <property type="molecule type" value="Genomic_DNA"/>
</dbReference>
<dbReference type="AlphaFoldDB" id="A0A0S4R003"/>
<dbReference type="Proteomes" id="UP000198802">
    <property type="component" value="Unassembled WGS sequence"/>
</dbReference>
<proteinExistence type="predicted"/>
<evidence type="ECO:0000313" key="1">
    <source>
        <dbReference type="EMBL" id="CUU60540.1"/>
    </source>
</evidence>
<sequence>MTQLLVVLLAVSLVLAIGSVFLLTLSRFTDERRDVADVERLRAAQYVIAQGGQQDGDVTRK</sequence>
<keyword evidence="2" id="KW-1185">Reference proteome</keyword>
<name>A0A0S4R003_9ACTN</name>
<accession>A0A0S4R003</accession>
<protein>
    <submittedName>
        <fullName evidence="1">Uncharacterized protein</fullName>
    </submittedName>
</protein>
<gene>
    <name evidence="1" type="ORF">Ga0074812_14218</name>
</gene>
<reference evidence="2" key="1">
    <citation type="submission" date="2015-11" db="EMBL/GenBank/DDBJ databases">
        <authorList>
            <person name="Varghese N."/>
        </authorList>
    </citation>
    <scope>NUCLEOTIDE SEQUENCE [LARGE SCALE GENOMIC DNA]</scope>
    <source>
        <strain evidence="2">DSM 45899</strain>
    </source>
</reference>
<dbReference type="RefSeq" id="WP_114476453.1">
    <property type="nucleotide sequence ID" value="NZ_FAOZ01000042.1"/>
</dbReference>